<evidence type="ECO:0000313" key="1">
    <source>
        <dbReference type="EMBL" id="MDK1682385.1"/>
    </source>
</evidence>
<protein>
    <recommendedName>
        <fullName evidence="3">Lipoprotein</fullName>
    </recommendedName>
</protein>
<gene>
    <name evidence="1" type="ORF">QOR41_00645</name>
</gene>
<name>A0AAW6US13_9GAMM</name>
<dbReference type="PROSITE" id="PS51257">
    <property type="entry name" value="PROKAR_LIPOPROTEIN"/>
    <property type="match status" value="1"/>
</dbReference>
<dbReference type="AlphaFoldDB" id="A0AAW6US13"/>
<sequence length="211" mass="23852">MFLKTDYRKCMLVAVLLGLVGCNQPLEEPVAEQMELENQAVNSSSLDTEGNKLTQVAGQATLPPVDNTTETRKKIPESAEPYVGRYRSAISCSDPLMKCKEGVADLVINLLQDGRAYRTVIHFGKITFASNLYRRQDYWSYDSAHHQVIVHRSNGVDFFYNIDQDQNLVMDLDKIAHASERNEQYFADGNPFPQQAYRLVKESTPVKPSES</sequence>
<dbReference type="EMBL" id="JASKNE010000001">
    <property type="protein sequence ID" value="MDK1682385.1"/>
    <property type="molecule type" value="Genomic_DNA"/>
</dbReference>
<dbReference type="Proteomes" id="UP001241935">
    <property type="component" value="Unassembled WGS sequence"/>
</dbReference>
<evidence type="ECO:0000313" key="2">
    <source>
        <dbReference type="Proteomes" id="UP001241935"/>
    </source>
</evidence>
<organism evidence="1 2">
    <name type="scientific">Acinetobacter terrestris</name>
    <dbReference type="NCBI Taxonomy" id="2529843"/>
    <lineage>
        <taxon>Bacteria</taxon>
        <taxon>Pseudomonadati</taxon>
        <taxon>Pseudomonadota</taxon>
        <taxon>Gammaproteobacteria</taxon>
        <taxon>Moraxellales</taxon>
        <taxon>Moraxellaceae</taxon>
        <taxon>Acinetobacter</taxon>
        <taxon>Acinetobacter Taxon 24</taxon>
    </lineage>
</organism>
<proteinExistence type="predicted"/>
<reference evidence="1" key="1">
    <citation type="submission" date="2023-04" db="EMBL/GenBank/DDBJ databases">
        <title>The environmental microbiomes in feedlot watering bowls are a reservoir of florfenicol resistance for bovine respiratory disease pathogens.</title>
        <authorList>
            <person name="Kos D.W."/>
            <person name="Ruzzini A.C."/>
            <person name="Schreiner B."/>
            <person name="Jelinski M.D."/>
        </authorList>
    </citation>
    <scope>NUCLEOTIDE SEQUENCE</scope>
    <source>
        <strain evidence="1">WB3</strain>
    </source>
</reference>
<comment type="caution">
    <text evidence="1">The sequence shown here is derived from an EMBL/GenBank/DDBJ whole genome shotgun (WGS) entry which is preliminary data.</text>
</comment>
<evidence type="ECO:0008006" key="3">
    <source>
        <dbReference type="Google" id="ProtNLM"/>
    </source>
</evidence>
<accession>A0AAW6US13</accession>
<dbReference type="RefSeq" id="WP_284066032.1">
    <property type="nucleotide sequence ID" value="NZ_JASKNE010000001.1"/>
</dbReference>